<evidence type="ECO:0000313" key="1">
    <source>
        <dbReference type="EMBL" id="KDP30609.1"/>
    </source>
</evidence>
<proteinExistence type="predicted"/>
<dbReference type="EMBL" id="KK914659">
    <property type="protein sequence ID" value="KDP30609.1"/>
    <property type="molecule type" value="Genomic_DNA"/>
</dbReference>
<protein>
    <submittedName>
        <fullName evidence="1">Uncharacterized protein</fullName>
    </submittedName>
</protein>
<name>A0A067KFI7_JATCU</name>
<sequence>MDARPTVPAYTREERDQATRSFLFYIISSQLQCTSQNKGDPAVLVCLRDLSRVGFITGAPLPWLTSTMVWTYGPGVAISQNGSSSGHSRCGPTSIAFTPVVQGDASHIARGENPGLVYKAGFSPSSTS</sequence>
<dbReference type="Proteomes" id="UP000027138">
    <property type="component" value="Unassembled WGS sequence"/>
</dbReference>
<accession>A0A067KFI7</accession>
<dbReference type="AlphaFoldDB" id="A0A067KFI7"/>
<dbReference type="STRING" id="180498.A0A067KFI7"/>
<evidence type="ECO:0000313" key="2">
    <source>
        <dbReference type="Proteomes" id="UP000027138"/>
    </source>
</evidence>
<keyword evidence="2" id="KW-1185">Reference proteome</keyword>
<gene>
    <name evidence="1" type="ORF">JCGZ_16940</name>
</gene>
<organism evidence="1 2">
    <name type="scientific">Jatropha curcas</name>
    <name type="common">Barbados nut</name>
    <dbReference type="NCBI Taxonomy" id="180498"/>
    <lineage>
        <taxon>Eukaryota</taxon>
        <taxon>Viridiplantae</taxon>
        <taxon>Streptophyta</taxon>
        <taxon>Embryophyta</taxon>
        <taxon>Tracheophyta</taxon>
        <taxon>Spermatophyta</taxon>
        <taxon>Magnoliopsida</taxon>
        <taxon>eudicotyledons</taxon>
        <taxon>Gunneridae</taxon>
        <taxon>Pentapetalae</taxon>
        <taxon>rosids</taxon>
        <taxon>fabids</taxon>
        <taxon>Malpighiales</taxon>
        <taxon>Euphorbiaceae</taxon>
        <taxon>Crotonoideae</taxon>
        <taxon>Jatropheae</taxon>
        <taxon>Jatropha</taxon>
    </lineage>
</organism>
<reference evidence="1 2" key="1">
    <citation type="journal article" date="2014" name="PLoS ONE">
        <title>Global Analysis of Gene Expression Profiles in Physic Nut (Jatropha curcas L.) Seedlings Exposed to Salt Stress.</title>
        <authorList>
            <person name="Zhang L."/>
            <person name="Zhang C."/>
            <person name="Wu P."/>
            <person name="Chen Y."/>
            <person name="Li M."/>
            <person name="Jiang H."/>
            <person name="Wu G."/>
        </authorList>
    </citation>
    <scope>NUCLEOTIDE SEQUENCE [LARGE SCALE GENOMIC DNA]</scope>
    <source>
        <strain evidence="2">cv. GZQX0401</strain>
        <tissue evidence="1">Young leaves</tissue>
    </source>
</reference>